<dbReference type="Gene3D" id="3.40.50.720">
    <property type="entry name" value="NAD(P)-binding Rossmann-like Domain"/>
    <property type="match status" value="1"/>
</dbReference>
<dbReference type="EMBL" id="JAYWIO010000001">
    <property type="protein sequence ID" value="KAK7288445.1"/>
    <property type="molecule type" value="Genomic_DNA"/>
</dbReference>
<evidence type="ECO:0000256" key="2">
    <source>
        <dbReference type="ARBA" id="ARBA00023002"/>
    </source>
</evidence>
<sequence length="135" mass="15075">MNNLQEDLMQKGCTHLRNLAILHQCLPEEAAWDEAKKRGVDLVSMNPVLVLGPLLQPTLNASTIHVLKYLTSSAKTYVNTTQAYEDARDVALAHILVYENPSASGRYIIAESSLHRGELVEILAKYFPEYPVPTK</sequence>
<keyword evidence="1" id="KW-0521">NADP</keyword>
<reference evidence="3 4" key="1">
    <citation type="submission" date="2024-01" db="EMBL/GenBank/DDBJ databases">
        <title>The genomes of 5 underutilized Papilionoideae crops provide insights into root nodulation and disease resistanc.</title>
        <authorList>
            <person name="Yuan L."/>
        </authorList>
    </citation>
    <scope>NUCLEOTIDE SEQUENCE [LARGE SCALE GENOMIC DNA]</scope>
    <source>
        <strain evidence="3">ZHUSHIDOU_FW_LH</strain>
        <tissue evidence="3">Leaf</tissue>
    </source>
</reference>
<gene>
    <name evidence="3" type="ORF">RIF29_01904</name>
</gene>
<keyword evidence="4" id="KW-1185">Reference proteome</keyword>
<evidence type="ECO:0000313" key="3">
    <source>
        <dbReference type="EMBL" id="KAK7288445.1"/>
    </source>
</evidence>
<evidence type="ECO:0000256" key="1">
    <source>
        <dbReference type="ARBA" id="ARBA00022857"/>
    </source>
</evidence>
<organism evidence="3 4">
    <name type="scientific">Crotalaria pallida</name>
    <name type="common">Smooth rattlebox</name>
    <name type="synonym">Crotalaria striata</name>
    <dbReference type="NCBI Taxonomy" id="3830"/>
    <lineage>
        <taxon>Eukaryota</taxon>
        <taxon>Viridiplantae</taxon>
        <taxon>Streptophyta</taxon>
        <taxon>Embryophyta</taxon>
        <taxon>Tracheophyta</taxon>
        <taxon>Spermatophyta</taxon>
        <taxon>Magnoliopsida</taxon>
        <taxon>eudicotyledons</taxon>
        <taxon>Gunneridae</taxon>
        <taxon>Pentapetalae</taxon>
        <taxon>rosids</taxon>
        <taxon>fabids</taxon>
        <taxon>Fabales</taxon>
        <taxon>Fabaceae</taxon>
        <taxon>Papilionoideae</taxon>
        <taxon>50 kb inversion clade</taxon>
        <taxon>genistoids sensu lato</taxon>
        <taxon>core genistoids</taxon>
        <taxon>Crotalarieae</taxon>
        <taxon>Crotalaria</taxon>
    </lineage>
</organism>
<dbReference type="Proteomes" id="UP001372338">
    <property type="component" value="Unassembled WGS sequence"/>
</dbReference>
<name>A0AAN9IXS6_CROPI</name>
<dbReference type="PANTHER" id="PTHR10366">
    <property type="entry name" value="NAD DEPENDENT EPIMERASE/DEHYDRATASE"/>
    <property type="match status" value="1"/>
</dbReference>
<dbReference type="SUPFAM" id="SSF51735">
    <property type="entry name" value="NAD(P)-binding Rossmann-fold domains"/>
    <property type="match status" value="1"/>
</dbReference>
<evidence type="ECO:0000313" key="4">
    <source>
        <dbReference type="Proteomes" id="UP001372338"/>
    </source>
</evidence>
<comment type="caution">
    <text evidence="3">The sequence shown here is derived from an EMBL/GenBank/DDBJ whole genome shotgun (WGS) entry which is preliminary data.</text>
</comment>
<accession>A0AAN9IXS6</accession>
<dbReference type="InterPro" id="IPR050425">
    <property type="entry name" value="NAD(P)_dehydrat-like"/>
</dbReference>
<dbReference type="PANTHER" id="PTHR10366:SF404">
    <property type="entry name" value="CINNAMOYL-COA REDUCTASE 1"/>
    <property type="match status" value="1"/>
</dbReference>
<dbReference type="InterPro" id="IPR036291">
    <property type="entry name" value="NAD(P)-bd_dom_sf"/>
</dbReference>
<dbReference type="AlphaFoldDB" id="A0AAN9IXS6"/>
<proteinExistence type="predicted"/>
<keyword evidence="2" id="KW-0560">Oxidoreductase</keyword>
<dbReference type="GO" id="GO:0016616">
    <property type="term" value="F:oxidoreductase activity, acting on the CH-OH group of donors, NAD or NADP as acceptor"/>
    <property type="evidence" value="ECO:0007669"/>
    <property type="project" value="TreeGrafter"/>
</dbReference>
<protein>
    <submittedName>
        <fullName evidence="3">Uncharacterized protein</fullName>
    </submittedName>
</protein>